<comment type="caution">
    <text evidence="2">The sequence shown here is derived from an EMBL/GenBank/DDBJ whole genome shotgun (WGS) entry which is preliminary data.</text>
</comment>
<keyword evidence="3" id="KW-1185">Reference proteome</keyword>
<evidence type="ECO:0000313" key="3">
    <source>
        <dbReference type="Proteomes" id="UP000436468"/>
    </source>
</evidence>
<feature type="region of interest" description="Disordered" evidence="1">
    <location>
        <begin position="1"/>
        <end position="32"/>
    </location>
</feature>
<organism evidence="2 3">
    <name type="scientific">Bradyrhizobium pachyrhizi</name>
    <dbReference type="NCBI Taxonomy" id="280333"/>
    <lineage>
        <taxon>Bacteria</taxon>
        <taxon>Pseudomonadati</taxon>
        <taxon>Pseudomonadota</taxon>
        <taxon>Alphaproteobacteria</taxon>
        <taxon>Hyphomicrobiales</taxon>
        <taxon>Nitrobacteraceae</taxon>
        <taxon>Bradyrhizobium</taxon>
    </lineage>
</organism>
<proteinExistence type="predicted"/>
<gene>
    <name evidence="2" type="ORF">GPL21_24875</name>
</gene>
<dbReference type="RefSeq" id="WP_157346553.1">
    <property type="nucleotide sequence ID" value="NZ_CP121667.1"/>
</dbReference>
<dbReference type="Proteomes" id="UP000436468">
    <property type="component" value="Unassembled WGS sequence"/>
</dbReference>
<dbReference type="AlphaFoldDB" id="A0A844SR52"/>
<dbReference type="EMBL" id="WQNF01000019">
    <property type="protein sequence ID" value="MVT68336.1"/>
    <property type="molecule type" value="Genomic_DNA"/>
</dbReference>
<name>A0A844SR52_9BRAD</name>
<accession>A0A844SR52</accession>
<sequence length="52" mass="5485">MLEPKGRGVLDRPVEPGDDGVGEGTEAMHGSSYEQAAAMPFAQDIGHLFSLL</sequence>
<feature type="compositionally biased region" description="Basic and acidic residues" evidence="1">
    <location>
        <begin position="1"/>
        <end position="15"/>
    </location>
</feature>
<evidence type="ECO:0000313" key="2">
    <source>
        <dbReference type="EMBL" id="MVT68336.1"/>
    </source>
</evidence>
<protein>
    <submittedName>
        <fullName evidence="2">Uncharacterized protein</fullName>
    </submittedName>
</protein>
<evidence type="ECO:0000256" key="1">
    <source>
        <dbReference type="SAM" id="MobiDB-lite"/>
    </source>
</evidence>
<reference evidence="2 3" key="1">
    <citation type="submission" date="2019-12" db="EMBL/GenBank/DDBJ databases">
        <title>Draft genome sequences Bradyrhizobium cajani AMBPC1010, Bradyrhizobium pachyrhizi AMBPC1040 and Bradyrhizobium yuanmingense ALSPC3051, three plant growth promoting strains isolated from nodules of Cajanus cajan L. in Dominican Republic.</title>
        <authorList>
            <person name="Flores-Felix J.D."/>
            <person name="Araujo J."/>
            <person name="Diaz-Alcantara C."/>
            <person name="Gonzalez-Andres F."/>
            <person name="Velazquez E."/>
        </authorList>
    </citation>
    <scope>NUCLEOTIDE SEQUENCE [LARGE SCALE GENOMIC DNA]</scope>
    <source>
        <strain evidence="2 3">1040</strain>
    </source>
</reference>